<accession>A0A0E9SCY7</accession>
<dbReference type="AlphaFoldDB" id="A0A0E9SCY7"/>
<proteinExistence type="predicted"/>
<organism evidence="1">
    <name type="scientific">Anguilla anguilla</name>
    <name type="common">European freshwater eel</name>
    <name type="synonym">Muraena anguilla</name>
    <dbReference type="NCBI Taxonomy" id="7936"/>
    <lineage>
        <taxon>Eukaryota</taxon>
        <taxon>Metazoa</taxon>
        <taxon>Chordata</taxon>
        <taxon>Craniata</taxon>
        <taxon>Vertebrata</taxon>
        <taxon>Euteleostomi</taxon>
        <taxon>Actinopterygii</taxon>
        <taxon>Neopterygii</taxon>
        <taxon>Teleostei</taxon>
        <taxon>Anguilliformes</taxon>
        <taxon>Anguillidae</taxon>
        <taxon>Anguilla</taxon>
    </lineage>
</organism>
<reference evidence="1" key="2">
    <citation type="journal article" date="2015" name="Fish Shellfish Immunol.">
        <title>Early steps in the European eel (Anguilla anguilla)-Vibrio vulnificus interaction in the gills: Role of the RtxA13 toxin.</title>
        <authorList>
            <person name="Callol A."/>
            <person name="Pajuelo D."/>
            <person name="Ebbesson L."/>
            <person name="Teles M."/>
            <person name="MacKenzie S."/>
            <person name="Amaro C."/>
        </authorList>
    </citation>
    <scope>NUCLEOTIDE SEQUENCE</scope>
</reference>
<protein>
    <submittedName>
        <fullName evidence="1">Uncharacterized protein</fullName>
    </submittedName>
</protein>
<dbReference type="EMBL" id="GBXM01070214">
    <property type="protein sequence ID" value="JAH38363.1"/>
    <property type="molecule type" value="Transcribed_RNA"/>
</dbReference>
<evidence type="ECO:0000313" key="1">
    <source>
        <dbReference type="EMBL" id="JAH38363.1"/>
    </source>
</evidence>
<sequence>MLFYSALSLAEREEGEVWLGGGD</sequence>
<name>A0A0E9SCY7_ANGAN</name>
<reference evidence="1" key="1">
    <citation type="submission" date="2014-11" db="EMBL/GenBank/DDBJ databases">
        <authorList>
            <person name="Amaro Gonzalez C."/>
        </authorList>
    </citation>
    <scope>NUCLEOTIDE SEQUENCE</scope>
</reference>